<dbReference type="OrthoDB" id="429143at2759"/>
<feature type="compositionally biased region" description="Polar residues" evidence="3">
    <location>
        <begin position="396"/>
        <end position="405"/>
    </location>
</feature>
<dbReference type="InterPro" id="IPR006076">
    <property type="entry name" value="FAD-dep_OxRdtase"/>
</dbReference>
<keyword evidence="2" id="KW-0285">Flavoprotein</keyword>
<evidence type="ECO:0000256" key="3">
    <source>
        <dbReference type="SAM" id="MobiDB-lite"/>
    </source>
</evidence>
<dbReference type="PANTHER" id="PTHR13847:SF213">
    <property type="entry name" value="DEPENDENT OXIDOREDUCTASE, PUTATIVE-RELATED"/>
    <property type="match status" value="1"/>
</dbReference>
<evidence type="ECO:0000313" key="6">
    <source>
        <dbReference type="Proteomes" id="UP000807025"/>
    </source>
</evidence>
<reference evidence="5" key="1">
    <citation type="submission" date="2020-11" db="EMBL/GenBank/DDBJ databases">
        <authorList>
            <consortium name="DOE Joint Genome Institute"/>
            <person name="Ahrendt S."/>
            <person name="Riley R."/>
            <person name="Andreopoulos W."/>
            <person name="Labutti K."/>
            <person name="Pangilinan J."/>
            <person name="Ruiz-Duenas F.J."/>
            <person name="Barrasa J.M."/>
            <person name="Sanchez-Garcia M."/>
            <person name="Camarero S."/>
            <person name="Miyauchi S."/>
            <person name="Serrano A."/>
            <person name="Linde D."/>
            <person name="Babiker R."/>
            <person name="Drula E."/>
            <person name="Ayuso-Fernandez I."/>
            <person name="Pacheco R."/>
            <person name="Padilla G."/>
            <person name="Ferreira P."/>
            <person name="Barriuso J."/>
            <person name="Kellner H."/>
            <person name="Castanera R."/>
            <person name="Alfaro M."/>
            <person name="Ramirez L."/>
            <person name="Pisabarro A.G."/>
            <person name="Kuo A."/>
            <person name="Tritt A."/>
            <person name="Lipzen A."/>
            <person name="He G."/>
            <person name="Yan M."/>
            <person name="Ng V."/>
            <person name="Cullen D."/>
            <person name="Martin F."/>
            <person name="Rosso M.-N."/>
            <person name="Henrissat B."/>
            <person name="Hibbett D."/>
            <person name="Martinez A.T."/>
            <person name="Grigoriev I.V."/>
        </authorList>
    </citation>
    <scope>NUCLEOTIDE SEQUENCE</scope>
    <source>
        <strain evidence="5">ATCC 90797</strain>
    </source>
</reference>
<sequence>MGSILSRVRLAAQVLQDLSAKYDEVAMKVAESPGLPVINTSAPYWAIPPAPIACHGAKDPIPPLQPGKATERLEAHVGCSDADVVIIGSGVTGAAVARTLLDWDARRVREHGGQPIRVIMLEARDACSGATARNGGHITPPLYHDYSSLKKEFGATVAQRIIRFRLAHLQEFLRVAEEEGLLIDSQARKVQTFDVFFDRETFLQAKAKLEEYARDMPDEGKVYSALDPVDGVDLVEEYQLSPRAAGCITTTAGAIHPYRLITGILSRLLNEYSDQFYLYTHTPCTSIASTKGGSSYTISTPRGTLRAPHVVHATNGWVSHLLEPLRGKIIPLRATMTAQRPGVSLGAPLSDLARPTVIDDPGKRSRHWLGDRSFVFYPRPTLNVWDYLTQMPSSSARLEAQQTRQPVKDSSPTRSDSSHSEADSDTACSSSDGDIFHAHERDDTLSSPVKPHYPPPGAELMFGGGLGQSQDAFYDSAGNSDDRSFHLPTASYLSGALPLYFSGWGEEGRGASAPRRDVDPGRVKSVWTGILGMSADGMPWVGRIPVKISGRVVPSSAAVLARTLASPGEWIAAGYSGEGMVHAWMSAKAVAYMILNADDERERHNPLGKPANDGEDWLPKPYLVSEKRLKESNMDKFLESFLG</sequence>
<evidence type="ECO:0000256" key="2">
    <source>
        <dbReference type="RuleBase" id="RU362067"/>
    </source>
</evidence>
<feature type="domain" description="FAD dependent oxidoreductase" evidence="4">
    <location>
        <begin position="83"/>
        <end position="362"/>
    </location>
</feature>
<dbReference type="EMBL" id="MU154579">
    <property type="protein sequence ID" value="KAF9493907.1"/>
    <property type="molecule type" value="Genomic_DNA"/>
</dbReference>
<accession>A0A9P5ZUU5</accession>
<comment type="similarity">
    <text evidence="2">Belongs to the flavin monoamine oxidase family.</text>
</comment>
<evidence type="ECO:0000259" key="4">
    <source>
        <dbReference type="Pfam" id="PF01266"/>
    </source>
</evidence>
<keyword evidence="2" id="KW-0274">FAD</keyword>
<dbReference type="EC" id="1.4.3.-" evidence="2"/>
<dbReference type="SUPFAM" id="SSF51905">
    <property type="entry name" value="FAD/NAD(P)-binding domain"/>
    <property type="match status" value="1"/>
</dbReference>
<keyword evidence="2" id="KW-0560">Oxidoreductase</keyword>
<dbReference type="Pfam" id="PF01266">
    <property type="entry name" value="DAO"/>
    <property type="match status" value="1"/>
</dbReference>
<dbReference type="GO" id="GO:0016491">
    <property type="term" value="F:oxidoreductase activity"/>
    <property type="evidence" value="ECO:0007669"/>
    <property type="project" value="UniProtKB-KW"/>
</dbReference>
<organism evidence="5 6">
    <name type="scientific">Pleurotus eryngii</name>
    <name type="common">Boletus of the steppes</name>
    <dbReference type="NCBI Taxonomy" id="5323"/>
    <lineage>
        <taxon>Eukaryota</taxon>
        <taxon>Fungi</taxon>
        <taxon>Dikarya</taxon>
        <taxon>Basidiomycota</taxon>
        <taxon>Agaricomycotina</taxon>
        <taxon>Agaricomycetes</taxon>
        <taxon>Agaricomycetidae</taxon>
        <taxon>Agaricales</taxon>
        <taxon>Pleurotineae</taxon>
        <taxon>Pleurotaceae</taxon>
        <taxon>Pleurotus</taxon>
    </lineage>
</organism>
<comment type="caution">
    <text evidence="5">The sequence shown here is derived from an EMBL/GenBank/DDBJ whole genome shotgun (WGS) entry which is preliminary data.</text>
</comment>
<name>A0A9P5ZUU5_PLEER</name>
<feature type="compositionally biased region" description="Basic and acidic residues" evidence="3">
    <location>
        <begin position="434"/>
        <end position="444"/>
    </location>
</feature>
<dbReference type="PANTHER" id="PTHR13847">
    <property type="entry name" value="SARCOSINE DEHYDROGENASE-RELATED"/>
    <property type="match status" value="1"/>
</dbReference>
<keyword evidence="6" id="KW-1185">Reference proteome</keyword>
<dbReference type="PRINTS" id="PR00757">
    <property type="entry name" value="AMINEOXDASEF"/>
</dbReference>
<comment type="cofactor">
    <cofactor evidence="1 2">
        <name>FAD</name>
        <dbReference type="ChEBI" id="CHEBI:57692"/>
    </cofactor>
</comment>
<dbReference type="InterPro" id="IPR001613">
    <property type="entry name" value="Flavin_amine_oxidase"/>
</dbReference>
<feature type="region of interest" description="Disordered" evidence="3">
    <location>
        <begin position="396"/>
        <end position="464"/>
    </location>
</feature>
<protein>
    <recommendedName>
        <fullName evidence="2">Amine oxidase</fullName>
        <ecNumber evidence="2">1.4.3.-</ecNumber>
    </recommendedName>
</protein>
<dbReference type="InterPro" id="IPR036188">
    <property type="entry name" value="FAD/NAD-bd_sf"/>
</dbReference>
<proteinExistence type="inferred from homology"/>
<dbReference type="Proteomes" id="UP000807025">
    <property type="component" value="Unassembled WGS sequence"/>
</dbReference>
<gene>
    <name evidence="5" type="ORF">BDN71DRAFT_1449544</name>
</gene>
<evidence type="ECO:0000313" key="5">
    <source>
        <dbReference type="EMBL" id="KAF9493907.1"/>
    </source>
</evidence>
<dbReference type="GO" id="GO:0005737">
    <property type="term" value="C:cytoplasm"/>
    <property type="evidence" value="ECO:0007669"/>
    <property type="project" value="TreeGrafter"/>
</dbReference>
<evidence type="ECO:0000256" key="1">
    <source>
        <dbReference type="ARBA" id="ARBA00001974"/>
    </source>
</evidence>
<dbReference type="Gene3D" id="3.50.50.60">
    <property type="entry name" value="FAD/NAD(P)-binding domain"/>
    <property type="match status" value="2"/>
</dbReference>
<dbReference type="AlphaFoldDB" id="A0A9P5ZUU5"/>